<comment type="caution">
    <text evidence="2">The sequence shown here is derived from an EMBL/GenBank/DDBJ whole genome shotgun (WGS) entry which is preliminary data.</text>
</comment>
<evidence type="ECO:0000313" key="2">
    <source>
        <dbReference type="EMBL" id="GBM02307.1"/>
    </source>
</evidence>
<name>A0A4Y2CEX6_ARAVE</name>
<keyword evidence="3" id="KW-1185">Reference proteome</keyword>
<accession>A0A4Y2CEX6</accession>
<dbReference type="Proteomes" id="UP000499080">
    <property type="component" value="Unassembled WGS sequence"/>
</dbReference>
<dbReference type="AlphaFoldDB" id="A0A4Y2CEX6"/>
<gene>
    <name evidence="2" type="ORF">AVEN_138434_1</name>
</gene>
<keyword evidence="1" id="KW-1133">Transmembrane helix</keyword>
<organism evidence="2 3">
    <name type="scientific">Araneus ventricosus</name>
    <name type="common">Orbweaver spider</name>
    <name type="synonym">Epeira ventricosa</name>
    <dbReference type="NCBI Taxonomy" id="182803"/>
    <lineage>
        <taxon>Eukaryota</taxon>
        <taxon>Metazoa</taxon>
        <taxon>Ecdysozoa</taxon>
        <taxon>Arthropoda</taxon>
        <taxon>Chelicerata</taxon>
        <taxon>Arachnida</taxon>
        <taxon>Araneae</taxon>
        <taxon>Araneomorphae</taxon>
        <taxon>Entelegynae</taxon>
        <taxon>Araneoidea</taxon>
        <taxon>Araneidae</taxon>
        <taxon>Araneus</taxon>
    </lineage>
</organism>
<proteinExistence type="predicted"/>
<evidence type="ECO:0000256" key="1">
    <source>
        <dbReference type="SAM" id="Phobius"/>
    </source>
</evidence>
<sequence length="119" mass="13737">MVKENQKCFLLNFLVYFTMWSIFCKASSYWSRGDLVVRSRFRGRRVQVRNLIPVKIRMHFESYVVAKCPPTDVVRKCVEVCQLRPSDTREVSSSSSDCDLKLPGPSKIALLLLYNGTLI</sequence>
<protein>
    <submittedName>
        <fullName evidence="2">Uncharacterized protein</fullName>
    </submittedName>
</protein>
<feature type="transmembrane region" description="Helical" evidence="1">
    <location>
        <begin position="9"/>
        <end position="30"/>
    </location>
</feature>
<keyword evidence="1" id="KW-0472">Membrane</keyword>
<keyword evidence="1" id="KW-0812">Transmembrane</keyword>
<evidence type="ECO:0000313" key="3">
    <source>
        <dbReference type="Proteomes" id="UP000499080"/>
    </source>
</evidence>
<reference evidence="2 3" key="1">
    <citation type="journal article" date="2019" name="Sci. Rep.">
        <title>Orb-weaving spider Araneus ventricosus genome elucidates the spidroin gene catalogue.</title>
        <authorList>
            <person name="Kono N."/>
            <person name="Nakamura H."/>
            <person name="Ohtoshi R."/>
            <person name="Moran D.A.P."/>
            <person name="Shinohara A."/>
            <person name="Yoshida Y."/>
            <person name="Fujiwara M."/>
            <person name="Mori M."/>
            <person name="Tomita M."/>
            <person name="Arakawa K."/>
        </authorList>
    </citation>
    <scope>NUCLEOTIDE SEQUENCE [LARGE SCALE GENOMIC DNA]</scope>
</reference>
<dbReference type="EMBL" id="BGPR01000179">
    <property type="protein sequence ID" value="GBM02307.1"/>
    <property type="molecule type" value="Genomic_DNA"/>
</dbReference>